<accession>A0A0Q3HRS6</accession>
<dbReference type="InterPro" id="IPR028098">
    <property type="entry name" value="Glyco_trans_4-like_N"/>
</dbReference>
<feature type="domain" description="Glycosyltransferase subfamily 4-like N-terminal" evidence="3">
    <location>
        <begin position="14"/>
        <end position="151"/>
    </location>
</feature>
<evidence type="ECO:0000259" key="2">
    <source>
        <dbReference type="Pfam" id="PF00534"/>
    </source>
</evidence>
<sequence length="358" mass="41147">MKRIVSVHLLNDYSGSPKVLMQLLKSWTKNGMDAHLFTSGGRKGFLSDIPRVKNHLFWYRFSSNALIRIVNFFLSQFFLMIKLLFFLKKSDIVYINTVLPFGAAIAGKLRGCKIIYHIHETSVKPKLFKNFLFGTAKITADKIVFVSEYLLKQESLINNQELLYNVLESDFAEKADRFRNVEKEIPVVLMICSLKVYKGVDEFLELAKKNPSYIFKLVVNATEKEIQEYFKGKEIPKQLIIYPTQTDTHPFYQEASVILNLSHPDLWVETFGLTILEGMRYGLPAIVAPVGGVTELVEDNKNGFLIDSKHTNELSEKLNYILKDPSVYKSFSEASYEKSLLFSEAYFERKSLDIISNL</sequence>
<dbReference type="Pfam" id="PF00534">
    <property type="entry name" value="Glycos_transf_1"/>
    <property type="match status" value="1"/>
</dbReference>
<dbReference type="Pfam" id="PF13439">
    <property type="entry name" value="Glyco_transf_4"/>
    <property type="match status" value="1"/>
</dbReference>
<keyword evidence="5" id="KW-1185">Reference proteome</keyword>
<dbReference type="STRING" id="452084.AR438_07580"/>
<dbReference type="RefSeq" id="WP_056013877.1">
    <property type="nucleotide sequence ID" value="NZ_LLYZ01000005.1"/>
</dbReference>
<dbReference type="AlphaFoldDB" id="A0A0Q3HRS6"/>
<protein>
    <recommendedName>
        <fullName evidence="6">Group 1 glycosyl transferase</fullName>
    </recommendedName>
</protein>
<comment type="caution">
    <text evidence="4">The sequence shown here is derived from an EMBL/GenBank/DDBJ whole genome shotgun (WGS) entry which is preliminary data.</text>
</comment>
<dbReference type="SUPFAM" id="SSF53756">
    <property type="entry name" value="UDP-Glycosyltransferase/glycogen phosphorylase"/>
    <property type="match status" value="1"/>
</dbReference>
<reference evidence="4 5" key="1">
    <citation type="submission" date="2015-10" db="EMBL/GenBank/DDBJ databases">
        <title>Chryseobacterium aquaticum genome.</title>
        <authorList>
            <person name="Newman J.D."/>
            <person name="Ferguson M.B."/>
            <person name="Miller J.R."/>
        </authorList>
    </citation>
    <scope>NUCLEOTIDE SEQUENCE [LARGE SCALE GENOMIC DNA]</scope>
    <source>
        <strain evidence="4 5">KCTC 12483</strain>
    </source>
</reference>
<dbReference type="PANTHER" id="PTHR45947:SF3">
    <property type="entry name" value="SULFOQUINOVOSYL TRANSFERASE SQD2"/>
    <property type="match status" value="1"/>
</dbReference>
<keyword evidence="1" id="KW-1133">Transmembrane helix</keyword>
<dbReference type="Proteomes" id="UP000051682">
    <property type="component" value="Unassembled WGS sequence"/>
</dbReference>
<proteinExistence type="predicted"/>
<evidence type="ECO:0000256" key="1">
    <source>
        <dbReference type="SAM" id="Phobius"/>
    </source>
</evidence>
<feature type="transmembrane region" description="Helical" evidence="1">
    <location>
        <begin position="65"/>
        <end position="86"/>
    </location>
</feature>
<dbReference type="CDD" id="cd03801">
    <property type="entry name" value="GT4_PimA-like"/>
    <property type="match status" value="1"/>
</dbReference>
<evidence type="ECO:0000259" key="3">
    <source>
        <dbReference type="Pfam" id="PF13439"/>
    </source>
</evidence>
<dbReference type="EMBL" id="LLYZ01000005">
    <property type="protein sequence ID" value="KQK25464.1"/>
    <property type="molecule type" value="Genomic_DNA"/>
</dbReference>
<dbReference type="InterPro" id="IPR050194">
    <property type="entry name" value="Glycosyltransferase_grp1"/>
</dbReference>
<keyword evidence="1" id="KW-0812">Transmembrane</keyword>
<dbReference type="GO" id="GO:0016757">
    <property type="term" value="F:glycosyltransferase activity"/>
    <property type="evidence" value="ECO:0007669"/>
    <property type="project" value="InterPro"/>
</dbReference>
<organism evidence="4 5">
    <name type="scientific">Chryseobacterium aquaticum</name>
    <dbReference type="NCBI Taxonomy" id="452084"/>
    <lineage>
        <taxon>Bacteria</taxon>
        <taxon>Pseudomonadati</taxon>
        <taxon>Bacteroidota</taxon>
        <taxon>Flavobacteriia</taxon>
        <taxon>Flavobacteriales</taxon>
        <taxon>Weeksellaceae</taxon>
        <taxon>Chryseobacterium group</taxon>
        <taxon>Chryseobacterium</taxon>
    </lineage>
</organism>
<name>A0A0Q3HRS6_9FLAO</name>
<evidence type="ECO:0000313" key="5">
    <source>
        <dbReference type="Proteomes" id="UP000051682"/>
    </source>
</evidence>
<dbReference type="PANTHER" id="PTHR45947">
    <property type="entry name" value="SULFOQUINOVOSYL TRANSFERASE SQD2"/>
    <property type="match status" value="1"/>
</dbReference>
<feature type="domain" description="Glycosyl transferase family 1" evidence="2">
    <location>
        <begin position="177"/>
        <end position="337"/>
    </location>
</feature>
<evidence type="ECO:0000313" key="4">
    <source>
        <dbReference type="EMBL" id="KQK25464.1"/>
    </source>
</evidence>
<dbReference type="InterPro" id="IPR001296">
    <property type="entry name" value="Glyco_trans_1"/>
</dbReference>
<dbReference type="OrthoDB" id="7560678at2"/>
<dbReference type="Gene3D" id="3.40.50.2000">
    <property type="entry name" value="Glycogen Phosphorylase B"/>
    <property type="match status" value="2"/>
</dbReference>
<evidence type="ECO:0008006" key="6">
    <source>
        <dbReference type="Google" id="ProtNLM"/>
    </source>
</evidence>
<keyword evidence="1" id="KW-0472">Membrane</keyword>
<gene>
    <name evidence="4" type="ORF">AR438_07580</name>
</gene>